<gene>
    <name evidence="1" type="ORF">DIATSA_LOCUS8001</name>
</gene>
<dbReference type="SUPFAM" id="SSF56672">
    <property type="entry name" value="DNA/RNA polymerases"/>
    <property type="match status" value="1"/>
</dbReference>
<dbReference type="EMBL" id="OU893352">
    <property type="protein sequence ID" value="CAG9790332.1"/>
    <property type="molecule type" value="Genomic_DNA"/>
</dbReference>
<evidence type="ECO:0008006" key="3">
    <source>
        <dbReference type="Google" id="ProtNLM"/>
    </source>
</evidence>
<dbReference type="InterPro" id="IPR043502">
    <property type="entry name" value="DNA/RNA_pol_sf"/>
</dbReference>
<proteinExistence type="predicted"/>
<reference evidence="1" key="1">
    <citation type="submission" date="2021-12" db="EMBL/GenBank/DDBJ databases">
        <authorList>
            <person name="King R."/>
        </authorList>
    </citation>
    <scope>NUCLEOTIDE SEQUENCE</scope>
</reference>
<evidence type="ECO:0000313" key="1">
    <source>
        <dbReference type="EMBL" id="CAG9790332.1"/>
    </source>
</evidence>
<dbReference type="OrthoDB" id="414982at2759"/>
<sequence length="179" mass="20664">MYYYCVISSKNLETLLYYYKLDPVFYVTSPGLSWDAMLLHTGVVLGLVSDIDIYQMLERGIRGGLAKCSLRYAKANNTYLSDYDPSKKSNFLIYLDFNNLYGYAMMQKMPIKDFSFLSLREVNNFNVFNISNDSDYGYILEVDLLYPDHLHQSHSDLPFAPEKFVPPGGKTKKKYSKSV</sequence>
<protein>
    <recommendedName>
        <fullName evidence="3">DNA-directed DNA polymerase</fullName>
    </recommendedName>
</protein>
<keyword evidence="2" id="KW-1185">Reference proteome</keyword>
<dbReference type="PANTHER" id="PTHR31511">
    <property type="entry name" value="PROTEIN CBG23764"/>
    <property type="match status" value="1"/>
</dbReference>
<dbReference type="AlphaFoldDB" id="A0A9N9WG16"/>
<dbReference type="GO" id="GO:0071897">
    <property type="term" value="P:DNA biosynthetic process"/>
    <property type="evidence" value="ECO:0007669"/>
    <property type="project" value="UniProtKB-ARBA"/>
</dbReference>
<accession>A0A9N9WG16</accession>
<name>A0A9N9WG16_9NEOP</name>
<dbReference type="Proteomes" id="UP001153714">
    <property type="component" value="Chromosome 21"/>
</dbReference>
<organism evidence="1 2">
    <name type="scientific">Diatraea saccharalis</name>
    <name type="common">sugarcane borer</name>
    <dbReference type="NCBI Taxonomy" id="40085"/>
    <lineage>
        <taxon>Eukaryota</taxon>
        <taxon>Metazoa</taxon>
        <taxon>Ecdysozoa</taxon>
        <taxon>Arthropoda</taxon>
        <taxon>Hexapoda</taxon>
        <taxon>Insecta</taxon>
        <taxon>Pterygota</taxon>
        <taxon>Neoptera</taxon>
        <taxon>Endopterygota</taxon>
        <taxon>Lepidoptera</taxon>
        <taxon>Glossata</taxon>
        <taxon>Ditrysia</taxon>
        <taxon>Pyraloidea</taxon>
        <taxon>Crambidae</taxon>
        <taxon>Crambinae</taxon>
        <taxon>Diatraea</taxon>
    </lineage>
</organism>
<dbReference type="PANTHER" id="PTHR31511:SF12">
    <property type="entry name" value="RHO TERMINATION FACTOR N-TERMINAL DOMAIN-CONTAINING PROTEIN"/>
    <property type="match status" value="1"/>
</dbReference>
<evidence type="ECO:0000313" key="2">
    <source>
        <dbReference type="Proteomes" id="UP001153714"/>
    </source>
</evidence>
<reference evidence="1" key="2">
    <citation type="submission" date="2022-10" db="EMBL/GenBank/DDBJ databases">
        <authorList>
            <consortium name="ENA_rothamsted_submissions"/>
            <consortium name="culmorum"/>
            <person name="King R."/>
        </authorList>
    </citation>
    <scope>NUCLEOTIDE SEQUENCE</scope>
</reference>